<organism evidence="1 2">
    <name type="scientific">Tardiphaga robiniae</name>
    <dbReference type="NCBI Taxonomy" id="943830"/>
    <lineage>
        <taxon>Bacteria</taxon>
        <taxon>Pseudomonadati</taxon>
        <taxon>Pseudomonadota</taxon>
        <taxon>Alphaproteobacteria</taxon>
        <taxon>Hyphomicrobiales</taxon>
        <taxon>Nitrobacteraceae</taxon>
        <taxon>Tardiphaga</taxon>
    </lineage>
</organism>
<proteinExistence type="predicted"/>
<protein>
    <submittedName>
        <fullName evidence="1">Uncharacterized protein</fullName>
    </submittedName>
</protein>
<keyword evidence="2" id="KW-1185">Reference proteome</keyword>
<gene>
    <name evidence="1" type="ORF">A4A58_19265</name>
</gene>
<accession>A0A163X3U3</accession>
<evidence type="ECO:0000313" key="1">
    <source>
        <dbReference type="EMBL" id="KZD20379.1"/>
    </source>
</evidence>
<dbReference type="EMBL" id="LVYV01000056">
    <property type="protein sequence ID" value="KZD20379.1"/>
    <property type="molecule type" value="Genomic_DNA"/>
</dbReference>
<reference evidence="1 2" key="1">
    <citation type="submission" date="2016-03" db="EMBL/GenBank/DDBJ databases">
        <title>Microsymbionts genomes from the relict species Vavilovia formosa (Stev.) Fed.</title>
        <authorList>
            <person name="Kopat V."/>
            <person name="Chirak E."/>
            <person name="Kimeklis A."/>
            <person name="Andronov E."/>
        </authorList>
    </citation>
    <scope>NUCLEOTIDE SEQUENCE [LARGE SCALE GENOMIC DNA]</scope>
    <source>
        <strain evidence="1 2">Vaf07</strain>
    </source>
</reference>
<dbReference type="Proteomes" id="UP000076574">
    <property type="component" value="Unassembled WGS sequence"/>
</dbReference>
<name>A0A163X3U3_9BRAD</name>
<evidence type="ECO:0000313" key="2">
    <source>
        <dbReference type="Proteomes" id="UP000076574"/>
    </source>
</evidence>
<comment type="caution">
    <text evidence="1">The sequence shown here is derived from an EMBL/GenBank/DDBJ whole genome shotgun (WGS) entry which is preliminary data.</text>
</comment>
<dbReference type="AlphaFoldDB" id="A0A163X3U3"/>
<sequence length="60" mass="6653">MERAFEDQTVFAFISVEVFAMVTRDGTTIPGIDAEQVAKLEIARRILEQARAILAKAAKD</sequence>